<accession>A0A2S9GVJ0</accession>
<dbReference type="AlphaFoldDB" id="A0A2S9GVJ0"/>
<protein>
    <submittedName>
        <fullName evidence="1">Uncharacterized protein</fullName>
    </submittedName>
</protein>
<sequence>MIAQAEYCWMIGCIGNVGYVYIPASQMIVKADTTEMDFNGAKYKLDQSNKLLKEFGLPSVGTTVELNINATLLAKDEIDSSSVLQEIKQPWFNLDKEQLKVQLHNYDFSENFLGGGLMRSGARFKVLGYVGDYFYGHSRLFALVYIESD</sequence>
<dbReference type="EMBL" id="PUGF01000019">
    <property type="protein sequence ID" value="PRC91724.1"/>
    <property type="molecule type" value="Genomic_DNA"/>
</dbReference>
<evidence type="ECO:0000313" key="2">
    <source>
        <dbReference type="Proteomes" id="UP000237839"/>
    </source>
</evidence>
<name>A0A2S9GVJ0_9BURK</name>
<proteinExistence type="predicted"/>
<organism evidence="1 2">
    <name type="scientific">Solimicrobium silvestre</name>
    <dbReference type="NCBI Taxonomy" id="2099400"/>
    <lineage>
        <taxon>Bacteria</taxon>
        <taxon>Pseudomonadati</taxon>
        <taxon>Pseudomonadota</taxon>
        <taxon>Betaproteobacteria</taxon>
        <taxon>Burkholderiales</taxon>
        <taxon>Oxalobacteraceae</taxon>
        <taxon>Solimicrobium</taxon>
    </lineage>
</organism>
<reference evidence="1 2" key="1">
    <citation type="submission" date="2018-02" db="EMBL/GenBank/DDBJ databases">
        <title>Solimicrobium silvestre gen. nov., sp. nov., isolated from alpine forest soil.</title>
        <authorList>
            <person name="Margesin R."/>
            <person name="Albuquerque L."/>
            <person name="Zhang D.-C."/>
            <person name="Froufe H.J.C."/>
            <person name="Severino R."/>
            <person name="Roxo I."/>
            <person name="Egas C."/>
            <person name="Da Costa M.S."/>
        </authorList>
    </citation>
    <scope>NUCLEOTIDE SEQUENCE [LARGE SCALE GENOMIC DNA]</scope>
    <source>
        <strain evidence="1 2">S20-91</strain>
    </source>
</reference>
<comment type="caution">
    <text evidence="1">The sequence shown here is derived from an EMBL/GenBank/DDBJ whole genome shotgun (WGS) entry which is preliminary data.</text>
</comment>
<gene>
    <name evidence="1" type="ORF">S2091_3479</name>
</gene>
<evidence type="ECO:0000313" key="1">
    <source>
        <dbReference type="EMBL" id="PRC91724.1"/>
    </source>
</evidence>
<dbReference type="RefSeq" id="WP_105533233.1">
    <property type="nucleotide sequence ID" value="NZ_PUGF01000019.1"/>
</dbReference>
<dbReference type="OrthoDB" id="9152113at2"/>
<dbReference type="Proteomes" id="UP000237839">
    <property type="component" value="Unassembled WGS sequence"/>
</dbReference>
<keyword evidence="2" id="KW-1185">Reference proteome</keyword>